<evidence type="ECO:0000256" key="1">
    <source>
        <dbReference type="ARBA" id="ARBA00022729"/>
    </source>
</evidence>
<dbReference type="PROSITE" id="PS51175">
    <property type="entry name" value="CBM6"/>
    <property type="match status" value="1"/>
</dbReference>
<keyword evidence="4" id="KW-1185">Reference proteome</keyword>
<dbReference type="Gene3D" id="2.60.40.10">
    <property type="entry name" value="Immunoglobulins"/>
    <property type="match status" value="1"/>
</dbReference>
<comment type="caution">
    <text evidence="3">The sequence shown here is derived from an EMBL/GenBank/DDBJ whole genome shotgun (WGS) entry which is preliminary data.</text>
</comment>
<protein>
    <submittedName>
        <fullName evidence="3">Endoglucanase-like protein</fullName>
    </submittedName>
</protein>
<dbReference type="Gene3D" id="2.60.120.260">
    <property type="entry name" value="Galactose-binding domain-like"/>
    <property type="match status" value="1"/>
</dbReference>
<dbReference type="SMART" id="SM00606">
    <property type="entry name" value="CBD_IV"/>
    <property type="match status" value="1"/>
</dbReference>
<organism evidence="3 4">
    <name type="scientific">Sporocytophaga myxococcoides</name>
    <dbReference type="NCBI Taxonomy" id="153721"/>
    <lineage>
        <taxon>Bacteria</taxon>
        <taxon>Pseudomonadati</taxon>
        <taxon>Bacteroidota</taxon>
        <taxon>Cytophagia</taxon>
        <taxon>Cytophagales</taxon>
        <taxon>Cytophagaceae</taxon>
        <taxon>Sporocytophaga</taxon>
    </lineage>
</organism>
<dbReference type="InterPro" id="IPR013783">
    <property type="entry name" value="Ig-like_fold"/>
</dbReference>
<dbReference type="AlphaFoldDB" id="A0A098LEM7"/>
<dbReference type="GO" id="GO:0030246">
    <property type="term" value="F:carbohydrate binding"/>
    <property type="evidence" value="ECO:0007669"/>
    <property type="project" value="InterPro"/>
</dbReference>
<dbReference type="Gene3D" id="2.60.120.1060">
    <property type="entry name" value="NPCBM/NEW2 domain"/>
    <property type="match status" value="1"/>
</dbReference>
<dbReference type="InterPro" id="IPR038637">
    <property type="entry name" value="NPCBM_sf"/>
</dbReference>
<sequence>MSGYAHDDYGSAWQLFWQAPYIFIANGSKGFDVVDATDINNPVFVKHVNTPRQVGPIFAIGNLLYTSAHDFGRGITIYDISNPRDPKLLNSYSNTENMYASMVNGNKLVISARGNANNAVFGTYDLSDPLSIKKITTLNIGNSGEQLYNSTQDQFIFQGCQSEVVKIDASNPAQLKIIGRGSLGIFGDSDHGQVTPFGNLIFVGNDHGSGSGFWVHQREPDTKAPEVNMVVPKANDVNRALTSRVGVTFTDNIILESVNKNTFIVRPLGGAALSGKYSHQFSMVNFSPDQPLLPNTTYEIVIPSGGIKDYAGNTTSKTFTSYFSTGPNGNFPSDGTEQPRIFEDDKKITLNWNRTSNASTYTIKRGTSPTGTFQTIGTTSQLSFSDTLVENDKTYYYSVTANNNLGEIVTSSVIKGMPSFYITKLNWISSSNGWGPAEIDQSNGKTASNDGGVITLNGIKYSRGLGVHAESSISYNLDGKYERFLSDVGLDDEAGSAGSVIFTVLLDGKQVYNSGLMNGSSDTKSIDINIAGGNVLTLNVSPDGNNELDHASWGGARLRPSQTPFNQTAHLIPGRIEAEEYDFGGEGIAYHEANANGNEGKANLRIDEVDIEATGDVDGKYNIGYILQGEWLEYTVNVTSTGVYKLDMRVAAEGDGKMFHIEFDGRDVTGPISVPNTGGWQIWKTITVDEISLTEGNHVMRIAFDANYMNINYLEFNGIVTGIPENKFRDILIYPNPFGNNGFVVSAEGDFYYRLSDVSGYILETGNGNQYQTVGKELKPGVYIISIENKSEVIVRKIVKE</sequence>
<dbReference type="InterPro" id="IPR013211">
    <property type="entry name" value="LVIVD"/>
</dbReference>
<dbReference type="InterPro" id="IPR013222">
    <property type="entry name" value="Glyco_hyd_98_carb-bd"/>
</dbReference>
<dbReference type="Proteomes" id="UP000030185">
    <property type="component" value="Unassembled WGS sequence"/>
</dbReference>
<evidence type="ECO:0000259" key="2">
    <source>
        <dbReference type="PROSITE" id="PS51175"/>
    </source>
</evidence>
<proteinExistence type="predicted"/>
<keyword evidence="1" id="KW-0732">Signal</keyword>
<dbReference type="Pfam" id="PF08305">
    <property type="entry name" value="NPCBM"/>
    <property type="match status" value="1"/>
</dbReference>
<reference evidence="3 4" key="1">
    <citation type="submission" date="2014-09" db="EMBL/GenBank/DDBJ databases">
        <title>Sporocytophaga myxococcoides PG-01 genome sequencing.</title>
        <authorList>
            <person name="Liu L."/>
            <person name="Gao P.J."/>
            <person name="Chen G.J."/>
            <person name="Wang L.S."/>
        </authorList>
    </citation>
    <scope>NUCLEOTIDE SEQUENCE [LARGE SCALE GENOMIC DNA]</scope>
    <source>
        <strain evidence="3 4">PG-01</strain>
    </source>
</reference>
<name>A0A098LEM7_9BACT</name>
<dbReference type="InterPro" id="IPR014755">
    <property type="entry name" value="Cu-Rt/internalin_Ig-like"/>
</dbReference>
<dbReference type="InterPro" id="IPR036116">
    <property type="entry name" value="FN3_sf"/>
</dbReference>
<dbReference type="Gene3D" id="2.60.40.1220">
    <property type="match status" value="1"/>
</dbReference>
<gene>
    <name evidence="3" type="ORF">MYP_2105</name>
</gene>
<dbReference type="Pfam" id="PF03422">
    <property type="entry name" value="CBM_6"/>
    <property type="match status" value="1"/>
</dbReference>
<dbReference type="InterPro" id="IPR005084">
    <property type="entry name" value="CBM6"/>
</dbReference>
<dbReference type="PANTHER" id="PTHR40469:SF2">
    <property type="entry name" value="GALACTOSE-BINDING DOMAIN-LIKE SUPERFAMILY PROTEIN"/>
    <property type="match status" value="1"/>
</dbReference>
<dbReference type="SUPFAM" id="SSF49785">
    <property type="entry name" value="Galactose-binding domain-like"/>
    <property type="match status" value="2"/>
</dbReference>
<dbReference type="InterPro" id="IPR032812">
    <property type="entry name" value="SbsA_Ig"/>
</dbReference>
<dbReference type="EMBL" id="BBLT01000003">
    <property type="protein sequence ID" value="GAL84877.1"/>
    <property type="molecule type" value="Genomic_DNA"/>
</dbReference>
<evidence type="ECO:0000313" key="3">
    <source>
        <dbReference type="EMBL" id="GAL84877.1"/>
    </source>
</evidence>
<evidence type="ECO:0000313" key="4">
    <source>
        <dbReference type="Proteomes" id="UP000030185"/>
    </source>
</evidence>
<dbReference type="CDD" id="cd04080">
    <property type="entry name" value="CBM6_cellulase-like"/>
    <property type="match status" value="1"/>
</dbReference>
<dbReference type="Pfam" id="PF13205">
    <property type="entry name" value="Big_5"/>
    <property type="match status" value="1"/>
</dbReference>
<dbReference type="SMART" id="SM00776">
    <property type="entry name" value="NPCBM"/>
    <property type="match status" value="1"/>
</dbReference>
<dbReference type="STRING" id="153721.MYP_2105"/>
<dbReference type="SUPFAM" id="SSF49265">
    <property type="entry name" value="Fibronectin type III"/>
    <property type="match status" value="1"/>
</dbReference>
<dbReference type="InterPro" id="IPR006584">
    <property type="entry name" value="Cellulose-bd_IV"/>
</dbReference>
<dbReference type="eggNOG" id="COG3325">
    <property type="taxonomic scope" value="Bacteria"/>
</dbReference>
<dbReference type="InterPro" id="IPR026444">
    <property type="entry name" value="Secre_tail"/>
</dbReference>
<dbReference type="Pfam" id="PF08309">
    <property type="entry name" value="LVIVD"/>
    <property type="match status" value="2"/>
</dbReference>
<feature type="domain" description="CBM6" evidence="2">
    <location>
        <begin position="574"/>
        <end position="717"/>
    </location>
</feature>
<dbReference type="eggNOG" id="COG5276">
    <property type="taxonomic scope" value="Bacteria"/>
</dbReference>
<accession>A0A098LEM7</accession>
<dbReference type="PANTHER" id="PTHR40469">
    <property type="entry name" value="SECRETED GLYCOSYL HYDROLASE"/>
    <property type="match status" value="1"/>
</dbReference>
<dbReference type="InterPro" id="IPR008979">
    <property type="entry name" value="Galactose-bd-like_sf"/>
</dbReference>
<dbReference type="NCBIfam" id="TIGR04183">
    <property type="entry name" value="Por_Secre_tail"/>
    <property type="match status" value="1"/>
</dbReference>